<dbReference type="AlphaFoldDB" id="A0AAW0MGZ6"/>
<gene>
    <name evidence="2" type="ORF">WMY93_032013</name>
</gene>
<name>A0AAW0MGZ6_9GOBI</name>
<feature type="region of interest" description="Disordered" evidence="1">
    <location>
        <begin position="1"/>
        <end position="37"/>
    </location>
</feature>
<dbReference type="EMBL" id="JBBPFD010000705">
    <property type="protein sequence ID" value="KAK7877279.1"/>
    <property type="molecule type" value="Genomic_DNA"/>
</dbReference>
<organism evidence="2 3">
    <name type="scientific">Mugilogobius chulae</name>
    <name type="common">yellowstripe goby</name>
    <dbReference type="NCBI Taxonomy" id="88201"/>
    <lineage>
        <taxon>Eukaryota</taxon>
        <taxon>Metazoa</taxon>
        <taxon>Chordata</taxon>
        <taxon>Craniata</taxon>
        <taxon>Vertebrata</taxon>
        <taxon>Euteleostomi</taxon>
        <taxon>Actinopterygii</taxon>
        <taxon>Neopterygii</taxon>
        <taxon>Teleostei</taxon>
        <taxon>Neoteleostei</taxon>
        <taxon>Acanthomorphata</taxon>
        <taxon>Gobiaria</taxon>
        <taxon>Gobiiformes</taxon>
        <taxon>Gobioidei</taxon>
        <taxon>Gobiidae</taxon>
        <taxon>Gobionellinae</taxon>
        <taxon>Mugilogobius</taxon>
    </lineage>
</organism>
<evidence type="ECO:0000256" key="1">
    <source>
        <dbReference type="SAM" id="MobiDB-lite"/>
    </source>
</evidence>
<feature type="compositionally biased region" description="Basic and acidic residues" evidence="1">
    <location>
        <begin position="24"/>
        <end position="37"/>
    </location>
</feature>
<proteinExistence type="predicted"/>
<evidence type="ECO:0000313" key="2">
    <source>
        <dbReference type="EMBL" id="KAK7877279.1"/>
    </source>
</evidence>
<comment type="caution">
    <text evidence="2">The sequence shown here is derived from an EMBL/GenBank/DDBJ whole genome shotgun (WGS) entry which is preliminary data.</text>
</comment>
<feature type="compositionally biased region" description="Basic and acidic residues" evidence="1">
    <location>
        <begin position="1"/>
        <end position="16"/>
    </location>
</feature>
<reference evidence="3" key="1">
    <citation type="submission" date="2024-04" db="EMBL/GenBank/DDBJ databases">
        <title>Salinicola lusitanus LLJ914,a marine bacterium isolated from the Okinawa Trough.</title>
        <authorList>
            <person name="Li J."/>
        </authorList>
    </citation>
    <scope>NUCLEOTIDE SEQUENCE [LARGE SCALE GENOMIC DNA]</scope>
</reference>
<dbReference type="Proteomes" id="UP001460270">
    <property type="component" value="Unassembled WGS sequence"/>
</dbReference>
<evidence type="ECO:0000313" key="3">
    <source>
        <dbReference type="Proteomes" id="UP001460270"/>
    </source>
</evidence>
<protein>
    <submittedName>
        <fullName evidence="2">Uncharacterized protein</fullName>
    </submittedName>
</protein>
<keyword evidence="3" id="KW-1185">Reference proteome</keyword>
<sequence length="166" mass="18487">MERRPKQTSRVSERHAPSVSKLPGGEHSDNTPGERGEERLQLLPPCMSLQNPRAVCLAPTRSIQLTSHFASQNFTLESRVESPEVQIHPSRVTMSCQIRDAVLMLCDGQSDSFLRSRLPALSSMSPEEDTDPARARAYVCQDFSCSLPLSDPQELRTLLLDTTLPQ</sequence>
<accession>A0AAW0MGZ6</accession>